<protein>
    <submittedName>
        <fullName evidence="8">Subtilase family protein</fullName>
    </submittedName>
</protein>
<proteinExistence type="inferred from homology"/>
<keyword evidence="2" id="KW-0645">Protease</keyword>
<keyword evidence="3" id="KW-0378">Hydrolase</keyword>
<dbReference type="AlphaFoldDB" id="A0A1H3FWV0"/>
<dbReference type="Proteomes" id="UP000199170">
    <property type="component" value="Unassembled WGS sequence"/>
</dbReference>
<dbReference type="GO" id="GO:0004252">
    <property type="term" value="F:serine-type endopeptidase activity"/>
    <property type="evidence" value="ECO:0007669"/>
    <property type="project" value="InterPro"/>
</dbReference>
<dbReference type="EMBL" id="FNPB01000004">
    <property type="protein sequence ID" value="SDX95583.1"/>
    <property type="molecule type" value="Genomic_DNA"/>
</dbReference>
<accession>A0A1H3FWV0</accession>
<dbReference type="GO" id="GO:0006508">
    <property type="term" value="P:proteolysis"/>
    <property type="evidence" value="ECO:0007669"/>
    <property type="project" value="UniProtKB-KW"/>
</dbReference>
<evidence type="ECO:0000313" key="9">
    <source>
        <dbReference type="Proteomes" id="UP000199170"/>
    </source>
</evidence>
<feature type="domain" description="Peptidase S8/S53" evidence="7">
    <location>
        <begin position="321"/>
        <end position="441"/>
    </location>
</feature>
<dbReference type="PANTHER" id="PTHR43806">
    <property type="entry name" value="PEPTIDASE S8"/>
    <property type="match status" value="1"/>
</dbReference>
<comment type="similarity">
    <text evidence="1 5">Belongs to the peptidase S8 family.</text>
</comment>
<keyword evidence="4" id="KW-0720">Serine protease</keyword>
<evidence type="ECO:0000256" key="4">
    <source>
        <dbReference type="ARBA" id="ARBA00022825"/>
    </source>
</evidence>
<dbReference type="PROSITE" id="PS51318">
    <property type="entry name" value="TAT"/>
    <property type="match status" value="1"/>
</dbReference>
<comment type="caution">
    <text evidence="5">Lacks conserved residue(s) required for the propagation of feature annotation.</text>
</comment>
<evidence type="ECO:0000256" key="1">
    <source>
        <dbReference type="ARBA" id="ARBA00011073"/>
    </source>
</evidence>
<keyword evidence="9" id="KW-1185">Reference proteome</keyword>
<dbReference type="PROSITE" id="PS51892">
    <property type="entry name" value="SUBTILASE"/>
    <property type="match status" value="1"/>
</dbReference>
<gene>
    <name evidence="8" type="ORF">SAMN04487946_104226</name>
</gene>
<evidence type="ECO:0000256" key="3">
    <source>
        <dbReference type="ARBA" id="ARBA00022801"/>
    </source>
</evidence>
<evidence type="ECO:0000256" key="6">
    <source>
        <dbReference type="SAM" id="MobiDB-lite"/>
    </source>
</evidence>
<dbReference type="PRINTS" id="PR00723">
    <property type="entry name" value="SUBTILISIN"/>
</dbReference>
<dbReference type="STRING" id="660517.SAMN04487946_104226"/>
<dbReference type="InterPro" id="IPR015500">
    <property type="entry name" value="Peptidase_S8_subtilisin-rel"/>
</dbReference>
<dbReference type="PANTHER" id="PTHR43806:SF11">
    <property type="entry name" value="CEREVISIN-RELATED"/>
    <property type="match status" value="1"/>
</dbReference>
<feature type="compositionally biased region" description="Low complexity" evidence="6">
    <location>
        <begin position="31"/>
        <end position="40"/>
    </location>
</feature>
<sequence length="455" mass="45901">MTADDGGSRGRHISRRRALAIGGAAALSLASTSRLPSASTGSDPDEANASENGGREGDADALGRIHRAGITGEGVDVAVLDPTGFDPTHDAVAGGIREIRQFGSRSAVAERTTHGTGAAAAVAELAPDARLSLASFDTPAEFVAAVEWCRERETDVLLAPVAAHGSVATGRSDVARAAGRAVDAGCVLVAPTGNAALGHWEGPAAALLGDGETDPRRLRIRPLPGADSVRGRFRAWLVADASVESDLTLALLRAVDGGRRWNLLAVSRAVDSRAGQRLAADLDDGTHALVVRTDGAEADRRPDANASRIEIATPTHALSSARPLGSVAVPASVPGVVGVGVTDAARTEAESADSAAAPVAPYSGRGPVAGGDLGVDVVAPPRPWIADGRPGTSAAAARVAGVAALLRAADPELEPSAVTRTLRASAADVGRAGPDVVSGHGRLAPLAAVQRVRAR</sequence>
<dbReference type="Gene3D" id="3.40.50.200">
    <property type="entry name" value="Peptidase S8/S53 domain"/>
    <property type="match status" value="2"/>
</dbReference>
<dbReference type="SUPFAM" id="SSF52743">
    <property type="entry name" value="Subtilisin-like"/>
    <property type="match status" value="1"/>
</dbReference>
<dbReference type="RefSeq" id="WP_139175686.1">
    <property type="nucleotide sequence ID" value="NZ_FNPB01000004.1"/>
</dbReference>
<dbReference type="Pfam" id="PF00082">
    <property type="entry name" value="Peptidase_S8"/>
    <property type="match status" value="1"/>
</dbReference>
<evidence type="ECO:0000256" key="5">
    <source>
        <dbReference type="PROSITE-ProRule" id="PRU01240"/>
    </source>
</evidence>
<dbReference type="OrthoDB" id="341609at2157"/>
<reference evidence="9" key="1">
    <citation type="submission" date="2016-10" db="EMBL/GenBank/DDBJ databases">
        <authorList>
            <person name="Varghese N."/>
            <person name="Submissions S."/>
        </authorList>
    </citation>
    <scope>NUCLEOTIDE SEQUENCE [LARGE SCALE GENOMIC DNA]</scope>
    <source>
        <strain evidence="9">CGMCC 1.10118</strain>
    </source>
</reference>
<evidence type="ECO:0000256" key="2">
    <source>
        <dbReference type="ARBA" id="ARBA00022670"/>
    </source>
</evidence>
<dbReference type="InterPro" id="IPR036852">
    <property type="entry name" value="Peptidase_S8/S53_dom_sf"/>
</dbReference>
<dbReference type="InterPro" id="IPR050131">
    <property type="entry name" value="Peptidase_S8_subtilisin-like"/>
</dbReference>
<dbReference type="InterPro" id="IPR000209">
    <property type="entry name" value="Peptidase_S8/S53_dom"/>
</dbReference>
<dbReference type="InterPro" id="IPR006311">
    <property type="entry name" value="TAT_signal"/>
</dbReference>
<evidence type="ECO:0000259" key="7">
    <source>
        <dbReference type="Pfam" id="PF00082"/>
    </source>
</evidence>
<evidence type="ECO:0000313" key="8">
    <source>
        <dbReference type="EMBL" id="SDX95583.1"/>
    </source>
</evidence>
<name>A0A1H3FWV0_9EURY</name>
<feature type="region of interest" description="Disordered" evidence="6">
    <location>
        <begin position="31"/>
        <end position="60"/>
    </location>
</feature>
<organism evidence="8 9">
    <name type="scientific">Halobellus clavatus</name>
    <dbReference type="NCBI Taxonomy" id="660517"/>
    <lineage>
        <taxon>Archaea</taxon>
        <taxon>Methanobacteriati</taxon>
        <taxon>Methanobacteriota</taxon>
        <taxon>Stenosarchaea group</taxon>
        <taxon>Halobacteria</taxon>
        <taxon>Halobacteriales</taxon>
        <taxon>Haloferacaceae</taxon>
        <taxon>Halobellus</taxon>
    </lineage>
</organism>